<keyword evidence="2" id="KW-1003">Cell membrane</keyword>
<dbReference type="PANTHER" id="PTHR34697">
    <property type="entry name" value="PHOSPHATIDYLGLYCEROL LYSYLTRANSFERASE"/>
    <property type="match status" value="1"/>
</dbReference>
<comment type="subcellular location">
    <subcellularLocation>
        <location evidence="1">Cell membrane</location>
        <topology evidence="1">Multi-pass membrane protein</topology>
    </subcellularLocation>
</comment>
<feature type="transmembrane region" description="Helical" evidence="6">
    <location>
        <begin position="383"/>
        <end position="403"/>
    </location>
</feature>
<accession>A0A1H8GMF2</accession>
<evidence type="ECO:0000256" key="6">
    <source>
        <dbReference type="SAM" id="Phobius"/>
    </source>
</evidence>
<dbReference type="InterPro" id="IPR024320">
    <property type="entry name" value="LPG_synthase_C"/>
</dbReference>
<dbReference type="PANTHER" id="PTHR34697:SF2">
    <property type="entry name" value="PHOSPHATIDYLGLYCEROL LYSYLTRANSFERASE"/>
    <property type="match status" value="1"/>
</dbReference>
<evidence type="ECO:0000256" key="4">
    <source>
        <dbReference type="ARBA" id="ARBA00022989"/>
    </source>
</evidence>
<keyword evidence="8" id="KW-0808">Transferase</keyword>
<feature type="transmembrane region" description="Helical" evidence="6">
    <location>
        <begin position="26"/>
        <end position="46"/>
    </location>
</feature>
<gene>
    <name evidence="8" type="ORF">SAMN05192583_2799</name>
</gene>
<dbReference type="Pfam" id="PF09924">
    <property type="entry name" value="LPG_synthase_C"/>
    <property type="match status" value="1"/>
</dbReference>
<dbReference type="EMBL" id="FOCF01000007">
    <property type="protein sequence ID" value="SEN44478.1"/>
    <property type="molecule type" value="Genomic_DNA"/>
</dbReference>
<feature type="transmembrane region" description="Helical" evidence="6">
    <location>
        <begin position="218"/>
        <end position="243"/>
    </location>
</feature>
<dbReference type="SUPFAM" id="SSF55729">
    <property type="entry name" value="Acyl-CoA N-acyltransferases (Nat)"/>
    <property type="match status" value="1"/>
</dbReference>
<feature type="transmembrane region" description="Helical" evidence="6">
    <location>
        <begin position="176"/>
        <end position="198"/>
    </location>
</feature>
<evidence type="ECO:0000313" key="8">
    <source>
        <dbReference type="EMBL" id="SEN44478.1"/>
    </source>
</evidence>
<reference evidence="9" key="1">
    <citation type="submission" date="2016-10" db="EMBL/GenBank/DDBJ databases">
        <authorList>
            <person name="Varghese N."/>
            <person name="Submissions S."/>
        </authorList>
    </citation>
    <scope>NUCLEOTIDE SEQUENCE [LARGE SCALE GENOMIC DNA]</scope>
    <source>
        <strain evidence="9">S6-262</strain>
    </source>
</reference>
<evidence type="ECO:0000313" key="9">
    <source>
        <dbReference type="Proteomes" id="UP000199206"/>
    </source>
</evidence>
<dbReference type="InterPro" id="IPR051211">
    <property type="entry name" value="PG_lysyltransferase"/>
</dbReference>
<dbReference type="GO" id="GO:0005886">
    <property type="term" value="C:plasma membrane"/>
    <property type="evidence" value="ECO:0007669"/>
    <property type="project" value="UniProtKB-SubCell"/>
</dbReference>
<dbReference type="GO" id="GO:0016755">
    <property type="term" value="F:aminoacyltransferase activity"/>
    <property type="evidence" value="ECO:0007669"/>
    <property type="project" value="TreeGrafter"/>
</dbReference>
<protein>
    <submittedName>
        <fullName evidence="8">Phosphatidylglycerol lysyltransferase</fullName>
    </submittedName>
</protein>
<feature type="transmembrane region" description="Helical" evidence="6">
    <location>
        <begin position="415"/>
        <end position="444"/>
    </location>
</feature>
<name>A0A1H8GMF2_9SPHN</name>
<dbReference type="Proteomes" id="UP000199206">
    <property type="component" value="Unassembled WGS sequence"/>
</dbReference>
<dbReference type="InterPro" id="IPR016181">
    <property type="entry name" value="Acyl_CoA_acyltransferase"/>
</dbReference>
<keyword evidence="5 6" id="KW-0472">Membrane</keyword>
<feature type="transmembrane region" description="Helical" evidence="6">
    <location>
        <begin position="506"/>
        <end position="527"/>
    </location>
</feature>
<dbReference type="RefSeq" id="WP_093666329.1">
    <property type="nucleotide sequence ID" value="NZ_FOCF01000007.1"/>
</dbReference>
<dbReference type="STRING" id="1166340.SAMN05192583_2799"/>
<keyword evidence="9" id="KW-1185">Reference proteome</keyword>
<dbReference type="OrthoDB" id="145485at2"/>
<dbReference type="NCBIfam" id="NF033480">
    <property type="entry name" value="bifunc_MprF"/>
    <property type="match status" value="1"/>
</dbReference>
<feature type="transmembrane region" description="Helical" evidence="6">
    <location>
        <begin position="139"/>
        <end position="164"/>
    </location>
</feature>
<feature type="transmembrane region" description="Helical" evidence="6">
    <location>
        <begin position="255"/>
        <end position="277"/>
    </location>
</feature>
<sequence length="859" mass="90544">MTLRVAAKGAGLHGVMRWLRANRARLMVVLAVALACAGFAAMHMVLRDVHLRDVRAAVADTAPWRIVAALGLTAASYLALTGYDAIGLRAIGKPQPWRVAALASFTSYTLSNNLGLALITGGSARYRAYRAVGLSLADVVRVGALASAAFWGGVLGLAAVALIAAPAEVTLGSLHLGVSAAHASGLLVLLALAAVPAARALGWRGVRVGIAAMPAPGLAGIGALAAVSLIDLATAAAALAILVPGIGMGDMPVLVLAYALALLAGVVTHVPGGIGVFEAVMLTALPGDRPALFAALLLYRLIYYLLPLLIAGVLVVGIEGARLRRPIGTGLSLLDRAARALSPTLVTVLVFAGGLVLLVSGALPGARDRLGSLDVLPLPLVEGSHLAGSLAGVALLLVAPALNARLANGFHVARALLLGGAVFSLLKGLDYEEAGILLIVLLLLQYSRRAFYRQGGVLAEPLDWAWIGAGVAALGLSLWAGFFAYKRTPYSADLWWQFALNGNAPRFLRASFAAGVMMTAAVGWRLLLRRREPPPGQPLEEEVAARALAASPRSDANLAFTGAKRFTVSQDGDAFLMYGIQNRTWIVMGDPVGPRARWSELVWATRRACDAVGGRLCFFQASEAMLPLFVDLGLRAYKYGEEAQIPLAHFSLAGPKAKALRYGRKRALAAGLSFAILSRDEVPAVLPQLRQVSDEWLATRGAREKGFSLGVFAEAYMTRFDVAVVRDGAAVVAFANIWSSGDGRELSVDLMRHRSGMPYGAMDYLFVELLEWGQRVGFDHFNLGVAPLSGINGDRLAPTWAKLARTLFENGERFYHFAGLRAFKSKFDPVWRSRYIGAPNGLAAGAALIDLVAAVNAPG</sequence>
<keyword evidence="4 6" id="KW-1133">Transmembrane helix</keyword>
<evidence type="ECO:0000259" key="7">
    <source>
        <dbReference type="Pfam" id="PF09924"/>
    </source>
</evidence>
<evidence type="ECO:0000256" key="2">
    <source>
        <dbReference type="ARBA" id="ARBA00022475"/>
    </source>
</evidence>
<evidence type="ECO:0000256" key="5">
    <source>
        <dbReference type="ARBA" id="ARBA00023136"/>
    </source>
</evidence>
<dbReference type="GO" id="GO:0055091">
    <property type="term" value="P:phospholipid homeostasis"/>
    <property type="evidence" value="ECO:0007669"/>
    <property type="project" value="TreeGrafter"/>
</dbReference>
<feature type="transmembrane region" description="Helical" evidence="6">
    <location>
        <begin position="464"/>
        <end position="485"/>
    </location>
</feature>
<dbReference type="AlphaFoldDB" id="A0A1H8GMF2"/>
<feature type="transmembrane region" description="Helical" evidence="6">
    <location>
        <begin position="297"/>
        <end position="319"/>
    </location>
</feature>
<proteinExistence type="predicted"/>
<organism evidence="8 9">
    <name type="scientific">Sphingomonas gellani</name>
    <dbReference type="NCBI Taxonomy" id="1166340"/>
    <lineage>
        <taxon>Bacteria</taxon>
        <taxon>Pseudomonadati</taxon>
        <taxon>Pseudomonadota</taxon>
        <taxon>Alphaproteobacteria</taxon>
        <taxon>Sphingomonadales</taxon>
        <taxon>Sphingomonadaceae</taxon>
        <taxon>Sphingomonas</taxon>
    </lineage>
</organism>
<feature type="transmembrane region" description="Helical" evidence="6">
    <location>
        <begin position="66"/>
        <end position="87"/>
    </location>
</feature>
<feature type="domain" description="Phosphatidylglycerol lysyltransferase C-terminal" evidence="7">
    <location>
        <begin position="550"/>
        <end position="836"/>
    </location>
</feature>
<evidence type="ECO:0000256" key="3">
    <source>
        <dbReference type="ARBA" id="ARBA00022692"/>
    </source>
</evidence>
<feature type="transmembrane region" description="Helical" evidence="6">
    <location>
        <begin position="340"/>
        <end position="363"/>
    </location>
</feature>
<keyword evidence="3 6" id="KW-0812">Transmembrane</keyword>
<evidence type="ECO:0000256" key="1">
    <source>
        <dbReference type="ARBA" id="ARBA00004651"/>
    </source>
</evidence>